<evidence type="ECO:0000256" key="6">
    <source>
        <dbReference type="ARBA" id="ARBA00022692"/>
    </source>
</evidence>
<evidence type="ECO:0000256" key="2">
    <source>
        <dbReference type="ARBA" id="ARBA00004162"/>
    </source>
</evidence>
<dbReference type="CDD" id="cd06530">
    <property type="entry name" value="S26_SPase_I"/>
    <property type="match status" value="1"/>
</dbReference>
<accession>A0A0C1QLQ3</accession>
<dbReference type="InterPro" id="IPR019757">
    <property type="entry name" value="Pept_S26A_signal_pept_1_Lys-AS"/>
</dbReference>
<dbReference type="Proteomes" id="UP000031258">
    <property type="component" value="Unassembled WGS sequence"/>
</dbReference>
<feature type="active site" evidence="9">
    <location>
        <position position="46"/>
    </location>
</feature>
<comment type="subcellular location">
    <subcellularLocation>
        <location evidence="2">Cell membrane</location>
        <topology evidence="2">Single-pass membrane protein</topology>
    </subcellularLocation>
    <subcellularLocation>
        <location evidence="10">Membrane</location>
        <topology evidence="10">Single-pass type II membrane protein</topology>
    </subcellularLocation>
</comment>
<dbReference type="EMBL" id="JSWE01000124">
    <property type="protein sequence ID" value="KIE05003.1"/>
    <property type="molecule type" value="Genomic_DNA"/>
</dbReference>
<dbReference type="STRING" id="86105.NF27_EY00990"/>
<dbReference type="PANTHER" id="PTHR43390">
    <property type="entry name" value="SIGNAL PEPTIDASE I"/>
    <property type="match status" value="1"/>
</dbReference>
<dbReference type="InterPro" id="IPR019758">
    <property type="entry name" value="Pept_S26A_signal_pept_1_CS"/>
</dbReference>
<dbReference type="PANTHER" id="PTHR43390:SF1">
    <property type="entry name" value="CHLOROPLAST PROCESSING PEPTIDASE"/>
    <property type="match status" value="1"/>
</dbReference>
<dbReference type="PATRIC" id="fig|86105.3.peg.1166"/>
<dbReference type="PROSITE" id="PS00761">
    <property type="entry name" value="SPASE_I_3"/>
    <property type="match status" value="1"/>
</dbReference>
<sequence length="254" mass="29740">MNSSNFIRNIKSYDWMDISKSFLYALVLAMLFRSFLFEFYKIPSGSMIPELREGDHLFISKYNYGYSKYSFSPFPIPLFEKRIFFKSPERGDIIVFKLPIDSSTNYIKRLIGLPGDEIQMKKGLLYINGKPVIRDKIGNFDFKDKDGKTIYCEAFEETLPNGLTYKILRDKRISIYNFQNNTPLYKVPEGHYFFMGDNRDHSLDSRFLNKVGYVPVENLVGRAAFLVFTSDFSLWKLITERNAGRAFQSFKYAD</sequence>
<keyword evidence="13" id="KW-1185">Reference proteome</keyword>
<feature type="active site" evidence="9">
    <location>
        <position position="108"/>
    </location>
</feature>
<feature type="domain" description="Peptidase S26" evidence="11">
    <location>
        <begin position="16"/>
        <end position="227"/>
    </location>
</feature>
<feature type="transmembrane region" description="Helical" evidence="10">
    <location>
        <begin position="21"/>
        <end position="40"/>
    </location>
</feature>
<evidence type="ECO:0000256" key="3">
    <source>
        <dbReference type="ARBA" id="ARBA00009370"/>
    </source>
</evidence>
<keyword evidence="7 10" id="KW-0378">Hydrolase</keyword>
<dbReference type="SUPFAM" id="SSF51306">
    <property type="entry name" value="LexA/Signal peptidase"/>
    <property type="match status" value="1"/>
</dbReference>
<dbReference type="Pfam" id="PF10502">
    <property type="entry name" value="Peptidase_S26"/>
    <property type="match status" value="1"/>
</dbReference>
<evidence type="ECO:0000256" key="9">
    <source>
        <dbReference type="PIRSR" id="PIRSR600223-1"/>
    </source>
</evidence>
<comment type="caution">
    <text evidence="12">The sequence shown here is derived from an EMBL/GenBank/DDBJ whole genome shotgun (WGS) entry which is preliminary data.</text>
</comment>
<keyword evidence="10" id="KW-0645">Protease</keyword>
<proteinExistence type="inferred from homology"/>
<comment type="catalytic activity">
    <reaction evidence="1 10">
        <text>Cleavage of hydrophobic, N-terminal signal or leader sequences from secreted and periplasmic proteins.</text>
        <dbReference type="EC" id="3.4.21.89"/>
    </reaction>
</comment>
<dbReference type="PRINTS" id="PR00727">
    <property type="entry name" value="LEADERPTASE"/>
</dbReference>
<dbReference type="InterPro" id="IPR019533">
    <property type="entry name" value="Peptidase_S26"/>
</dbReference>
<evidence type="ECO:0000256" key="5">
    <source>
        <dbReference type="ARBA" id="ARBA00019232"/>
    </source>
</evidence>
<evidence type="ECO:0000313" key="12">
    <source>
        <dbReference type="EMBL" id="KIE05003.1"/>
    </source>
</evidence>
<evidence type="ECO:0000256" key="1">
    <source>
        <dbReference type="ARBA" id="ARBA00000677"/>
    </source>
</evidence>
<protein>
    <recommendedName>
        <fullName evidence="5 10">Signal peptidase I</fullName>
        <ecNumber evidence="4 10">3.4.21.89</ecNumber>
    </recommendedName>
</protein>
<evidence type="ECO:0000256" key="7">
    <source>
        <dbReference type="ARBA" id="ARBA00022801"/>
    </source>
</evidence>
<keyword evidence="8 10" id="KW-1133">Transmembrane helix</keyword>
<evidence type="ECO:0000313" key="13">
    <source>
        <dbReference type="Proteomes" id="UP000031258"/>
    </source>
</evidence>
<dbReference type="GO" id="GO:0004252">
    <property type="term" value="F:serine-type endopeptidase activity"/>
    <property type="evidence" value="ECO:0007669"/>
    <property type="project" value="InterPro"/>
</dbReference>
<dbReference type="NCBIfam" id="TIGR02227">
    <property type="entry name" value="sigpep_I_bact"/>
    <property type="match status" value="1"/>
</dbReference>
<comment type="similarity">
    <text evidence="3 10">Belongs to the peptidase S26 family.</text>
</comment>
<dbReference type="GO" id="GO:0009003">
    <property type="term" value="F:signal peptidase activity"/>
    <property type="evidence" value="ECO:0007669"/>
    <property type="project" value="UniProtKB-EC"/>
</dbReference>
<gene>
    <name evidence="12" type="primary">lepB_2</name>
    <name evidence="12" type="ORF">NF27_EY00990</name>
</gene>
<dbReference type="AlphaFoldDB" id="A0A0C1QLQ3"/>
<evidence type="ECO:0000259" key="11">
    <source>
        <dbReference type="Pfam" id="PF10502"/>
    </source>
</evidence>
<reference evidence="12 13" key="1">
    <citation type="submission" date="2014-11" db="EMBL/GenBank/DDBJ databases">
        <title>A Rickettsiales Symbiont of Amoebae With Ancient Features.</title>
        <authorList>
            <person name="Schulz F."/>
            <person name="Martijn J."/>
            <person name="Wascher F."/>
            <person name="Kostanjsek R."/>
            <person name="Ettema T.J."/>
            <person name="Horn M."/>
        </authorList>
    </citation>
    <scope>NUCLEOTIDE SEQUENCE [LARGE SCALE GENOMIC DNA]</scope>
    <source>
        <strain evidence="12 13">UWC36</strain>
    </source>
</reference>
<evidence type="ECO:0000256" key="10">
    <source>
        <dbReference type="RuleBase" id="RU362042"/>
    </source>
</evidence>
<dbReference type="PROSITE" id="PS00760">
    <property type="entry name" value="SPASE_I_2"/>
    <property type="match status" value="1"/>
</dbReference>
<dbReference type="GO" id="GO:0005886">
    <property type="term" value="C:plasma membrane"/>
    <property type="evidence" value="ECO:0007669"/>
    <property type="project" value="UniProtKB-SubCell"/>
</dbReference>
<dbReference type="Gene3D" id="2.10.109.10">
    <property type="entry name" value="Umud Fragment, subunit A"/>
    <property type="match status" value="1"/>
</dbReference>
<keyword evidence="6 10" id="KW-0812">Transmembrane</keyword>
<dbReference type="InterPro" id="IPR036286">
    <property type="entry name" value="LexA/Signal_pep-like_sf"/>
</dbReference>
<name>A0A0C1QLQ3_9RICK</name>
<dbReference type="GO" id="GO:0006465">
    <property type="term" value="P:signal peptide processing"/>
    <property type="evidence" value="ECO:0007669"/>
    <property type="project" value="InterPro"/>
</dbReference>
<evidence type="ECO:0000256" key="4">
    <source>
        <dbReference type="ARBA" id="ARBA00013208"/>
    </source>
</evidence>
<evidence type="ECO:0000256" key="8">
    <source>
        <dbReference type="ARBA" id="ARBA00022989"/>
    </source>
</evidence>
<organism evidence="12 13">
    <name type="scientific">Candidatus Jidaibacter acanthamoebae</name>
    <dbReference type="NCBI Taxonomy" id="86105"/>
    <lineage>
        <taxon>Bacteria</taxon>
        <taxon>Pseudomonadati</taxon>
        <taxon>Pseudomonadota</taxon>
        <taxon>Alphaproteobacteria</taxon>
        <taxon>Rickettsiales</taxon>
        <taxon>Candidatus Midichloriaceae</taxon>
        <taxon>Candidatus Jidaibacter</taxon>
    </lineage>
</organism>
<dbReference type="RefSeq" id="WP_239647825.1">
    <property type="nucleotide sequence ID" value="NZ_JSWE01000124.1"/>
</dbReference>
<keyword evidence="10" id="KW-0472">Membrane</keyword>
<dbReference type="InterPro" id="IPR000223">
    <property type="entry name" value="Pept_S26A_signal_pept_1"/>
</dbReference>
<dbReference type="EC" id="3.4.21.89" evidence="4 10"/>